<evidence type="ECO:0008006" key="5">
    <source>
        <dbReference type="Google" id="ProtNLM"/>
    </source>
</evidence>
<proteinExistence type="predicted"/>
<organism evidence="3 4">
    <name type="scientific">Lottia gigantea</name>
    <name type="common">Giant owl limpet</name>
    <dbReference type="NCBI Taxonomy" id="225164"/>
    <lineage>
        <taxon>Eukaryota</taxon>
        <taxon>Metazoa</taxon>
        <taxon>Spiralia</taxon>
        <taxon>Lophotrochozoa</taxon>
        <taxon>Mollusca</taxon>
        <taxon>Gastropoda</taxon>
        <taxon>Patellogastropoda</taxon>
        <taxon>Lottioidea</taxon>
        <taxon>Lottiidae</taxon>
        <taxon>Lottia</taxon>
    </lineage>
</organism>
<dbReference type="Proteomes" id="UP000030746">
    <property type="component" value="Unassembled WGS sequence"/>
</dbReference>
<dbReference type="EMBL" id="KB200330">
    <property type="protein sequence ID" value="ESP01927.1"/>
    <property type="molecule type" value="Genomic_DNA"/>
</dbReference>
<dbReference type="AlphaFoldDB" id="V4B8A1"/>
<dbReference type="HOGENOM" id="CLU_017921_0_0_1"/>
<dbReference type="PANTHER" id="PTHR33663">
    <property type="entry name" value="COILED-COIL DOMAIN-CONTAINING PROTEIN 177"/>
    <property type="match status" value="1"/>
</dbReference>
<feature type="compositionally biased region" description="Polar residues" evidence="2">
    <location>
        <begin position="234"/>
        <end position="243"/>
    </location>
</feature>
<dbReference type="KEGG" id="lgi:LOTGIDRAFT_238101"/>
<accession>V4B8A1</accession>
<gene>
    <name evidence="3" type="ORF">LOTGIDRAFT_238101</name>
</gene>
<feature type="region of interest" description="Disordered" evidence="2">
    <location>
        <begin position="347"/>
        <end position="372"/>
    </location>
</feature>
<dbReference type="RefSeq" id="XP_009047417.1">
    <property type="nucleotide sequence ID" value="XM_009049169.1"/>
</dbReference>
<evidence type="ECO:0000313" key="4">
    <source>
        <dbReference type="Proteomes" id="UP000030746"/>
    </source>
</evidence>
<feature type="region of interest" description="Disordered" evidence="2">
    <location>
        <begin position="98"/>
        <end position="127"/>
    </location>
</feature>
<feature type="compositionally biased region" description="Basic and acidic residues" evidence="2">
    <location>
        <begin position="357"/>
        <end position="372"/>
    </location>
</feature>
<reference evidence="3 4" key="1">
    <citation type="journal article" date="2013" name="Nature">
        <title>Insights into bilaterian evolution from three spiralian genomes.</title>
        <authorList>
            <person name="Simakov O."/>
            <person name="Marletaz F."/>
            <person name="Cho S.J."/>
            <person name="Edsinger-Gonzales E."/>
            <person name="Havlak P."/>
            <person name="Hellsten U."/>
            <person name="Kuo D.H."/>
            <person name="Larsson T."/>
            <person name="Lv J."/>
            <person name="Arendt D."/>
            <person name="Savage R."/>
            <person name="Osoegawa K."/>
            <person name="de Jong P."/>
            <person name="Grimwood J."/>
            <person name="Chapman J.A."/>
            <person name="Shapiro H."/>
            <person name="Aerts A."/>
            <person name="Otillar R.P."/>
            <person name="Terry A.Y."/>
            <person name="Boore J.L."/>
            <person name="Grigoriev I.V."/>
            <person name="Lindberg D.R."/>
            <person name="Seaver E.C."/>
            <person name="Weisblat D.A."/>
            <person name="Putnam N.H."/>
            <person name="Rokhsar D.S."/>
        </authorList>
    </citation>
    <scope>NUCLEOTIDE SEQUENCE [LARGE SCALE GENOMIC DNA]</scope>
</reference>
<dbReference type="CTD" id="20250660"/>
<dbReference type="GeneID" id="20250660"/>
<dbReference type="OrthoDB" id="200110at2759"/>
<keyword evidence="4" id="KW-1185">Reference proteome</keyword>
<evidence type="ECO:0000313" key="3">
    <source>
        <dbReference type="EMBL" id="ESP01927.1"/>
    </source>
</evidence>
<dbReference type="InterPro" id="IPR029090">
    <property type="entry name" value="DUF4659"/>
</dbReference>
<evidence type="ECO:0000256" key="2">
    <source>
        <dbReference type="SAM" id="MobiDB-lite"/>
    </source>
</evidence>
<dbReference type="Pfam" id="PF15558">
    <property type="entry name" value="DUF4659"/>
    <property type="match status" value="1"/>
</dbReference>
<name>V4B8A1_LOTGI</name>
<dbReference type="PANTHER" id="PTHR33663:SF2">
    <property type="entry name" value="COILED-COIL DOMAIN-CONTAINING PROTEIN 177"/>
    <property type="match status" value="1"/>
</dbReference>
<protein>
    <recommendedName>
        <fullName evidence="5">Coiled-coil domain-containing protein 177</fullName>
    </recommendedName>
</protein>
<dbReference type="STRING" id="225164.V4B8A1"/>
<feature type="region of interest" description="Disordered" evidence="2">
    <location>
        <begin position="185"/>
        <end position="287"/>
    </location>
</feature>
<feature type="compositionally biased region" description="Polar residues" evidence="2">
    <location>
        <begin position="250"/>
        <end position="286"/>
    </location>
</feature>
<keyword evidence="1" id="KW-0175">Coiled coil</keyword>
<sequence>MSRPVPSLDLYNFEDNQYEESKYVLTSPRSLEACSQLGVKPIDLLYKPLSEYQEELLPEEIPLRTIFNIYDDQEQCRQTKLQLCRKERSRIIEDRNKSPTRVWSTSRRRNYSVERPSSARTSSRKQKCIRVTRSHSDDDLCTEKLQRKRTAWATSIGHKRLTHNELEARANELHEESIRLRKVLLARKTGKSPTRESRSRNRVGITSPRQRSSSVNRSLSCSSVDPTHRRSHSASRLQRSLSATRPERSLSATRAQRSLSATRAQRSLSTNRPQRSVSTSRLNYSTEIGIPRRDQKILDIMEAKRQEDKALKRLQHRAILGWDKERLLEKKSRNDAENRRRKLLAEESRIHQNKLKSKQEMKKSLNNEEEELRKERLKQKNLKWKSSFLRQHLTKEQKAADRKVFNQLKRRTQRKNLELKEMETDAYIDRLTRKQNHHLNKSQNYRDNSLEHRNKNLMMNNRNERKFHKTRKNLLEHELVDDLDKSRMMDDLRHSRAKSNYSKYLDSQYRAISLLQEARENRHAKAQESIQKMEEELESWRKQTLKERKEADKYADNVVNRVNQLKSLKAHNNRLSKELEHQQNRQRVEAEEEAWRHGTKIDVQYKNRKSDLIQREKDFAVQQMRATAKVTQELRDSIRKKYDTDTFDKKVLQAQIHANLGKRTPMKALKNRSSVELC</sequence>
<evidence type="ECO:0000256" key="1">
    <source>
        <dbReference type="SAM" id="Coils"/>
    </source>
</evidence>
<feature type="compositionally biased region" description="Low complexity" evidence="2">
    <location>
        <begin position="209"/>
        <end position="223"/>
    </location>
</feature>
<feature type="coiled-coil region" evidence="1">
    <location>
        <begin position="516"/>
        <end position="585"/>
    </location>
</feature>
<dbReference type="OMA" id="GPFSQHN"/>